<dbReference type="Proteomes" id="UP001576776">
    <property type="component" value="Unassembled WGS sequence"/>
</dbReference>
<keyword evidence="4" id="KW-1185">Reference proteome</keyword>
<organism evidence="3 4">
    <name type="scientific">Floridaenema fluviatile BLCC-F154</name>
    <dbReference type="NCBI Taxonomy" id="3153640"/>
    <lineage>
        <taxon>Bacteria</taxon>
        <taxon>Bacillati</taxon>
        <taxon>Cyanobacteriota</taxon>
        <taxon>Cyanophyceae</taxon>
        <taxon>Oscillatoriophycideae</taxon>
        <taxon>Aerosakkonematales</taxon>
        <taxon>Aerosakkonemataceae</taxon>
        <taxon>Floridanema</taxon>
        <taxon>Floridanema fluviatile</taxon>
    </lineage>
</organism>
<dbReference type="SUPFAM" id="SSF51120">
    <property type="entry name" value="beta-Roll"/>
    <property type="match status" value="1"/>
</dbReference>
<dbReference type="Pfam" id="PF00353">
    <property type="entry name" value="HemolysinCabind"/>
    <property type="match status" value="1"/>
</dbReference>
<dbReference type="InterPro" id="IPR018511">
    <property type="entry name" value="Hemolysin-typ_Ca-bd_CS"/>
</dbReference>
<dbReference type="EMBL" id="JBHFNS010000052">
    <property type="protein sequence ID" value="MFB2936063.1"/>
    <property type="molecule type" value="Genomic_DNA"/>
</dbReference>
<evidence type="ECO:0000256" key="1">
    <source>
        <dbReference type="ARBA" id="ARBA00004613"/>
    </source>
</evidence>
<name>A0ABV4YBI3_9CYAN</name>
<comment type="caution">
    <text evidence="3">The sequence shown here is derived from an EMBL/GenBank/DDBJ whole genome shotgun (WGS) entry which is preliminary data.</text>
</comment>
<evidence type="ECO:0000313" key="3">
    <source>
        <dbReference type="EMBL" id="MFB2936063.1"/>
    </source>
</evidence>
<evidence type="ECO:0000313" key="4">
    <source>
        <dbReference type="Proteomes" id="UP001576776"/>
    </source>
</evidence>
<dbReference type="PANTHER" id="PTHR38340:SF1">
    <property type="entry name" value="S-LAYER PROTEIN"/>
    <property type="match status" value="1"/>
</dbReference>
<protein>
    <submittedName>
        <fullName evidence="3">Spondin domain-containing protein</fullName>
    </submittedName>
</protein>
<gene>
    <name evidence="3" type="ORF">ACE1B6_12490</name>
</gene>
<dbReference type="NCBIfam" id="NF038123">
    <property type="entry name" value="NF038123_dom"/>
    <property type="match status" value="1"/>
</dbReference>
<reference evidence="3 4" key="1">
    <citation type="submission" date="2024-09" db="EMBL/GenBank/DDBJ databases">
        <title>Floridaenema gen nov. (Aerosakkonemataceae, Aerosakkonematales ord. nov., Cyanobacteria) from benthic tropical and subtropical fresh waters, with the description of four new species.</title>
        <authorList>
            <person name="Moretto J.A."/>
            <person name="Berthold D.E."/>
            <person name="Lefler F.W."/>
            <person name="Huang I.-S."/>
            <person name="Laughinghouse H. IV."/>
        </authorList>
    </citation>
    <scope>NUCLEOTIDE SEQUENCE [LARGE SCALE GENOMIC DNA]</scope>
    <source>
        <strain evidence="3 4">BLCC-F154</strain>
    </source>
</reference>
<evidence type="ECO:0000256" key="2">
    <source>
        <dbReference type="ARBA" id="ARBA00022525"/>
    </source>
</evidence>
<dbReference type="RefSeq" id="WP_413257563.1">
    <property type="nucleotide sequence ID" value="NZ_JBHFNS010000052.1"/>
</dbReference>
<accession>A0ABV4YBI3</accession>
<dbReference type="Gene3D" id="2.150.10.10">
    <property type="entry name" value="Serralysin-like metalloprotease, C-terminal"/>
    <property type="match status" value="1"/>
</dbReference>
<dbReference type="PANTHER" id="PTHR38340">
    <property type="entry name" value="S-LAYER PROTEIN"/>
    <property type="match status" value="1"/>
</dbReference>
<comment type="subcellular location">
    <subcellularLocation>
        <location evidence="1">Secreted</location>
    </subcellularLocation>
</comment>
<dbReference type="InterPro" id="IPR001343">
    <property type="entry name" value="Hemolysn_Ca-bd"/>
</dbReference>
<dbReference type="InterPro" id="IPR050557">
    <property type="entry name" value="RTX_toxin/Mannuronan_C5-epim"/>
</dbReference>
<dbReference type="InterPro" id="IPR009465">
    <property type="entry name" value="Spondin_N"/>
</dbReference>
<sequence>MALYNVTVSVENLAPEKGTFLTPLWFGFHNGNFDTYDRGRPVSPGLESLAEDGATDLISQEFDLSGFGKVQGTITGLNGTPGPIDPGETTTFTVQLDSTDPTSQFFNYASMIIPSNDFFIANGNERAHRILNDEGKFINTEFTIEGNQVLDAGTEVNDELPENTAFFGQQTPNTGLDENGVALLANGFKPGGNILSDPRFANADFTTPDYQVARIKIYAESLTPLDGSGGNNTFTVPKNSTYTIANFGGIGRGIEPNQATLDELDTIKFVGEGLTAKNLILFQNGDDLELTFDGKPGTKVILSDFAIENLDNLVNGVGNILFDGDTTVQDSFDIINVDANPDRVFSSNTVTFLNGFDNEVEGFNNSDDVINGQRGDDTLRGLSGDDLVRGLLGDDVLFGDRGADTLIGGLGDDKIYLGRDRNVDKVIYRDGDGSDVIYQFRRGHGGDILSFQGIDAVDVVVDDGSTWLVASDGISGNADFGSGELLAKLEDVTGFTADNISQNLAPTNMAQFLFA</sequence>
<proteinExistence type="predicted"/>
<dbReference type="InterPro" id="IPR011049">
    <property type="entry name" value="Serralysin-like_metalloprot_C"/>
</dbReference>
<dbReference type="PROSITE" id="PS00330">
    <property type="entry name" value="HEMOLYSIN_CALCIUM"/>
    <property type="match status" value="1"/>
</dbReference>
<keyword evidence="2" id="KW-0964">Secreted</keyword>
<dbReference type="InterPro" id="IPR038678">
    <property type="entry name" value="Spondin_N_sf"/>
</dbReference>
<dbReference type="Gene3D" id="2.60.40.2130">
    <property type="entry name" value="F-spondin domain"/>
    <property type="match status" value="1"/>
</dbReference>